<feature type="domain" description="RING-type" evidence="6">
    <location>
        <begin position="119"/>
        <end position="160"/>
    </location>
</feature>
<gene>
    <name evidence="7" type="ORF">DBV05_g2846</name>
</gene>
<dbReference type="Gene3D" id="3.30.40.10">
    <property type="entry name" value="Zinc/RING finger domain, C3HC4 (zinc finger)"/>
    <property type="match status" value="1"/>
</dbReference>
<protein>
    <submittedName>
        <fullName evidence="7">Putative RING finger protein</fullName>
    </submittedName>
</protein>
<dbReference type="EMBL" id="VCHE01000011">
    <property type="protein sequence ID" value="KAB2578521.1"/>
    <property type="molecule type" value="Genomic_DNA"/>
</dbReference>
<feature type="compositionally biased region" description="Acidic residues" evidence="5">
    <location>
        <begin position="294"/>
        <end position="314"/>
    </location>
</feature>
<dbReference type="PROSITE" id="PS50089">
    <property type="entry name" value="ZF_RING_2"/>
    <property type="match status" value="1"/>
</dbReference>
<organism evidence="7 8">
    <name type="scientific">Lasiodiplodia theobromae</name>
    <dbReference type="NCBI Taxonomy" id="45133"/>
    <lineage>
        <taxon>Eukaryota</taxon>
        <taxon>Fungi</taxon>
        <taxon>Dikarya</taxon>
        <taxon>Ascomycota</taxon>
        <taxon>Pezizomycotina</taxon>
        <taxon>Dothideomycetes</taxon>
        <taxon>Dothideomycetes incertae sedis</taxon>
        <taxon>Botryosphaeriales</taxon>
        <taxon>Botryosphaeriaceae</taxon>
        <taxon>Lasiodiplodia</taxon>
    </lineage>
</organism>
<feature type="compositionally biased region" description="Low complexity" evidence="5">
    <location>
        <begin position="22"/>
        <end position="36"/>
    </location>
</feature>
<feature type="compositionally biased region" description="Acidic residues" evidence="5">
    <location>
        <begin position="381"/>
        <end position="411"/>
    </location>
</feature>
<dbReference type="InterPro" id="IPR001841">
    <property type="entry name" value="Znf_RING"/>
</dbReference>
<reference evidence="7 8" key="1">
    <citation type="journal article" date="2019" name="Sci. Rep.">
        <title>A multi-omics analysis of the grapevine pathogen Lasiodiplodia theobromae reveals that temperature affects the expression of virulence- and pathogenicity-related genes.</title>
        <authorList>
            <person name="Felix C."/>
            <person name="Meneses R."/>
            <person name="Goncalves M.F.M."/>
            <person name="Tilleman L."/>
            <person name="Duarte A.S."/>
            <person name="Jorrin-Novo J.V."/>
            <person name="Van de Peer Y."/>
            <person name="Deforce D."/>
            <person name="Van Nieuwerburgh F."/>
            <person name="Esteves A.C."/>
            <person name="Alves A."/>
        </authorList>
    </citation>
    <scope>NUCLEOTIDE SEQUENCE [LARGE SCALE GENOMIC DNA]</scope>
    <source>
        <strain evidence="7 8">LA-SOL3</strain>
    </source>
</reference>
<dbReference type="OrthoDB" id="6105938at2759"/>
<evidence type="ECO:0000256" key="3">
    <source>
        <dbReference type="ARBA" id="ARBA00022833"/>
    </source>
</evidence>
<feature type="compositionally biased region" description="Basic and acidic residues" evidence="5">
    <location>
        <begin position="68"/>
        <end position="100"/>
    </location>
</feature>
<dbReference type="InterPro" id="IPR013083">
    <property type="entry name" value="Znf_RING/FYVE/PHD"/>
</dbReference>
<feature type="compositionally biased region" description="Basic residues" evidence="5">
    <location>
        <begin position="468"/>
        <end position="477"/>
    </location>
</feature>
<evidence type="ECO:0000259" key="6">
    <source>
        <dbReference type="PROSITE" id="PS50089"/>
    </source>
</evidence>
<feature type="region of interest" description="Disordered" evidence="5">
    <location>
        <begin position="347"/>
        <end position="546"/>
    </location>
</feature>
<name>A0A5N5DMI2_9PEZI</name>
<keyword evidence="2 4" id="KW-0863">Zinc-finger</keyword>
<dbReference type="InterPro" id="IPR017907">
    <property type="entry name" value="Znf_RING_CS"/>
</dbReference>
<keyword evidence="3" id="KW-0862">Zinc</keyword>
<dbReference type="CDD" id="cd16568">
    <property type="entry name" value="RING-HC_ScPSH1-like"/>
    <property type="match status" value="1"/>
</dbReference>
<comment type="caution">
    <text evidence="7">The sequence shown here is derived from an EMBL/GenBank/DDBJ whole genome shotgun (WGS) entry which is preliminary data.</text>
</comment>
<sequence>MDPNEHFPASSRTTRQKTPNDSASTASVTSASSAAHSPHDMAPQKPGAQHAAKHAKGATPAKPASKLADADRAPRTSSKDSLKAKQLRKPDEQPRPDKNEELLKVFRSDLDSLRSLVTCKICDRLLYEPYVISCGHTYCYSCLCTWFVNNRSRKTCPDCRAVVVQPPAPAYLIREMTQIFMNRAELLPAGETQDDHKQWQKEEADLVLQDKNNEDVRSGGLFKGCFRVRPEAGLRAIRDEEDGVDRCPLCAWELEDGECAQCGLQFDDNGTVTWENSFGGFSDMDETSEHDMSGEDLDGDLELEDNEADPDFDGYGDELEDWQDQFDDDHSYAVRRWLANEALARPQQPFGLGPARRRPAAHSAAGSRRRSYSASLVSEILTEDTEMGNIEEEDEEDGDSSMNDFIDDGEPETASQSTRSTEGEARTPPSNMRGRRARRVVESESSSSASHQADEDEDDNDEGPIAPGRRRLQHHLYRPQFQPNFRRRPVAPSSSAPEDVDVDQDLDEEDTQALLYEAGWSPLGHEGDEEEMEEDDDSDGGRTTVG</sequence>
<feature type="region of interest" description="Disordered" evidence="5">
    <location>
        <begin position="1"/>
        <end position="100"/>
    </location>
</feature>
<evidence type="ECO:0000313" key="7">
    <source>
        <dbReference type="EMBL" id="KAB2578521.1"/>
    </source>
</evidence>
<feature type="region of interest" description="Disordered" evidence="5">
    <location>
        <begin position="283"/>
        <end position="314"/>
    </location>
</feature>
<feature type="compositionally biased region" description="Polar residues" evidence="5">
    <location>
        <begin position="10"/>
        <end position="21"/>
    </location>
</feature>
<dbReference type="Pfam" id="PF13923">
    <property type="entry name" value="zf-C3HC4_2"/>
    <property type="match status" value="1"/>
</dbReference>
<evidence type="ECO:0000256" key="2">
    <source>
        <dbReference type="ARBA" id="ARBA00022771"/>
    </source>
</evidence>
<evidence type="ECO:0000256" key="4">
    <source>
        <dbReference type="PROSITE-ProRule" id="PRU00175"/>
    </source>
</evidence>
<dbReference type="SUPFAM" id="SSF57850">
    <property type="entry name" value="RING/U-box"/>
    <property type="match status" value="1"/>
</dbReference>
<dbReference type="PANTHER" id="PTHR23327">
    <property type="entry name" value="RING FINGER PROTEIN 127"/>
    <property type="match status" value="1"/>
</dbReference>
<dbReference type="PROSITE" id="PS00518">
    <property type="entry name" value="ZF_RING_1"/>
    <property type="match status" value="1"/>
</dbReference>
<feature type="compositionally biased region" description="Acidic residues" evidence="5">
    <location>
        <begin position="527"/>
        <end position="538"/>
    </location>
</feature>
<feature type="compositionally biased region" description="Acidic residues" evidence="5">
    <location>
        <begin position="498"/>
        <end position="511"/>
    </location>
</feature>
<evidence type="ECO:0000256" key="5">
    <source>
        <dbReference type="SAM" id="MobiDB-lite"/>
    </source>
</evidence>
<dbReference type="Proteomes" id="UP000325902">
    <property type="component" value="Unassembled WGS sequence"/>
</dbReference>
<dbReference type="AlphaFoldDB" id="A0A5N5DMI2"/>
<evidence type="ECO:0000313" key="8">
    <source>
        <dbReference type="Proteomes" id="UP000325902"/>
    </source>
</evidence>
<dbReference type="GO" id="GO:0008270">
    <property type="term" value="F:zinc ion binding"/>
    <property type="evidence" value="ECO:0007669"/>
    <property type="project" value="UniProtKB-KW"/>
</dbReference>
<evidence type="ECO:0000256" key="1">
    <source>
        <dbReference type="ARBA" id="ARBA00022723"/>
    </source>
</evidence>
<proteinExistence type="predicted"/>
<keyword evidence="8" id="KW-1185">Reference proteome</keyword>
<accession>A0A5N5DMI2</accession>
<keyword evidence="1" id="KW-0479">Metal-binding</keyword>
<dbReference type="SMART" id="SM00184">
    <property type="entry name" value="RING"/>
    <property type="match status" value="1"/>
</dbReference>